<accession>A0A2S4KLZ3</accession>
<dbReference type="Proteomes" id="UP000237481">
    <property type="component" value="Unassembled WGS sequence"/>
</dbReference>
<evidence type="ECO:0000313" key="1">
    <source>
        <dbReference type="EMBL" id="POR31210.1"/>
    </source>
</evidence>
<dbReference type="InterPro" id="IPR029063">
    <property type="entry name" value="SAM-dependent_MTases_sf"/>
</dbReference>
<dbReference type="Gene3D" id="3.40.50.150">
    <property type="entry name" value="Vaccinia Virus protein VP39"/>
    <property type="match status" value="1"/>
</dbReference>
<comment type="caution">
    <text evidence="1">The sequence shown here is derived from an EMBL/GenBank/DDBJ whole genome shotgun (WGS) entry which is preliminary data.</text>
</comment>
<dbReference type="OrthoDB" id="184880at2759"/>
<dbReference type="SUPFAM" id="SSF53335">
    <property type="entry name" value="S-adenosyl-L-methionine-dependent methyltransferases"/>
    <property type="match status" value="1"/>
</dbReference>
<gene>
    <name evidence="1" type="ORF">TPAR_08582</name>
</gene>
<sequence length="294" mass="32733">MATAAASTPMAVTGSKKLPPFSGTEGIYMLPHHPREIERLQRQHFFMSSTTDGQLLVVPVIHQRKSLRVLDSGAANGTWLRDLARQLPSHNLERYGVDIGSSLFPTSEVGTAVSPQPRHSQALPLLLELDIHIRQWPLVISNLVSALKPGGYIQLVEVEWIDPQNLADEVTRPQLRKQAKLQEWSTASFGMDIHVAYKLERWLNEAGLEDVGKVQFDHGYGALAKVEDQRKVSAELLVECFRNLDEKIPGGGIPGVAANAAEFHRFLDALEVEIKTYGYRPKLNYVYGRKPLAA</sequence>
<organism evidence="1 2">
    <name type="scientific">Tolypocladium paradoxum</name>
    <dbReference type="NCBI Taxonomy" id="94208"/>
    <lineage>
        <taxon>Eukaryota</taxon>
        <taxon>Fungi</taxon>
        <taxon>Dikarya</taxon>
        <taxon>Ascomycota</taxon>
        <taxon>Pezizomycotina</taxon>
        <taxon>Sordariomycetes</taxon>
        <taxon>Hypocreomycetidae</taxon>
        <taxon>Hypocreales</taxon>
        <taxon>Ophiocordycipitaceae</taxon>
        <taxon>Tolypocladium</taxon>
    </lineage>
</organism>
<protein>
    <recommendedName>
        <fullName evidence="3">Methyltransferase</fullName>
    </recommendedName>
</protein>
<evidence type="ECO:0008006" key="3">
    <source>
        <dbReference type="Google" id="ProtNLM"/>
    </source>
</evidence>
<dbReference type="AlphaFoldDB" id="A0A2S4KLZ3"/>
<keyword evidence="2" id="KW-1185">Reference proteome</keyword>
<reference evidence="1 2" key="1">
    <citation type="submission" date="2018-01" db="EMBL/GenBank/DDBJ databases">
        <title>Harnessing the power of phylogenomics to disentangle the directionality and signatures of interkingdom host jumping in the parasitic fungal genus Tolypocladium.</title>
        <authorList>
            <person name="Quandt C.A."/>
            <person name="Patterson W."/>
            <person name="Spatafora J.W."/>
        </authorList>
    </citation>
    <scope>NUCLEOTIDE SEQUENCE [LARGE SCALE GENOMIC DNA]</scope>
    <source>
        <strain evidence="1 2">NRBC 100945</strain>
    </source>
</reference>
<proteinExistence type="predicted"/>
<name>A0A2S4KLZ3_9HYPO</name>
<evidence type="ECO:0000313" key="2">
    <source>
        <dbReference type="Proteomes" id="UP000237481"/>
    </source>
</evidence>
<dbReference type="STRING" id="94208.A0A2S4KLZ3"/>
<dbReference type="EMBL" id="PKSG01001071">
    <property type="protein sequence ID" value="POR31210.1"/>
    <property type="molecule type" value="Genomic_DNA"/>
</dbReference>